<proteinExistence type="predicted"/>
<organism evidence="2">
    <name type="scientific">Bathycoccus sp. RCC716 virus 2</name>
    <dbReference type="NCBI Taxonomy" id="2530039"/>
    <lineage>
        <taxon>Viruses</taxon>
        <taxon>Varidnaviria</taxon>
        <taxon>Bamfordvirae</taxon>
        <taxon>Nucleocytoviricota</taxon>
        <taxon>Megaviricetes</taxon>
        <taxon>Algavirales</taxon>
        <taxon>Phycodnaviridae</taxon>
        <taxon>Prasinovirus</taxon>
    </lineage>
</organism>
<accession>A0A7S6NYJ4</accession>
<reference evidence="2" key="1">
    <citation type="submission" date="2019-02" db="EMBL/GenBank/DDBJ databases">
        <authorList>
            <person name="Bachy C."/>
            <person name="Yung C.-M."/>
            <person name="Roux S."/>
            <person name="Sullivan M.B."/>
            <person name="Worden A.Z."/>
        </authorList>
    </citation>
    <scope>NUCLEOTIDE SEQUENCE</scope>
    <source>
        <strain evidence="2">BII-V2</strain>
    </source>
</reference>
<evidence type="ECO:0000256" key="1">
    <source>
        <dbReference type="SAM" id="Phobius"/>
    </source>
</evidence>
<dbReference type="EMBL" id="MK522038">
    <property type="protein sequence ID" value="QOR60476.1"/>
    <property type="molecule type" value="Genomic_DNA"/>
</dbReference>
<feature type="transmembrane region" description="Helical" evidence="1">
    <location>
        <begin position="6"/>
        <end position="25"/>
    </location>
</feature>
<keyword evidence="1" id="KW-1133">Transmembrane helix</keyword>
<keyword evidence="1" id="KW-0472">Membrane</keyword>
<protein>
    <submittedName>
        <fullName evidence="2">Uncharacterized protein</fullName>
    </submittedName>
</protein>
<name>A0A7S6NYJ4_9PHYC</name>
<sequence>MLSIILNIITILIVLFSVGLFLRLYRDRKSKSESEEPVTASDVATDIMDDPLIVSRSYFTGTTYGSIGTFEGQQTKSQYMWVKGKPIQV</sequence>
<keyword evidence="1" id="KW-0812">Transmembrane</keyword>
<evidence type="ECO:0000313" key="2">
    <source>
        <dbReference type="EMBL" id="QOR60476.1"/>
    </source>
</evidence>